<dbReference type="InterPro" id="IPR003352">
    <property type="entry name" value="PTS_EIIC"/>
</dbReference>
<dbReference type="PANTHER" id="PTHR30009:SF24">
    <property type="entry name" value="PTS SYSTEM, IIBC COMPONENT"/>
    <property type="match status" value="1"/>
</dbReference>
<feature type="transmembrane region" description="Helical" evidence="12">
    <location>
        <begin position="350"/>
        <end position="369"/>
    </location>
</feature>
<evidence type="ECO:0000256" key="7">
    <source>
        <dbReference type="ARBA" id="ARBA00022692"/>
    </source>
</evidence>
<feature type="transmembrane region" description="Helical" evidence="12">
    <location>
        <begin position="58"/>
        <end position="76"/>
    </location>
</feature>
<gene>
    <name evidence="15" type="ORF">J2S15_001243</name>
</gene>
<keyword evidence="8" id="KW-0418">Kinase</keyword>
<keyword evidence="4" id="KW-0762">Sugar transport</keyword>
<evidence type="ECO:0000256" key="4">
    <source>
        <dbReference type="ARBA" id="ARBA00022597"/>
    </source>
</evidence>
<dbReference type="PROSITE" id="PS51098">
    <property type="entry name" value="PTS_EIIB_TYPE_1"/>
    <property type="match status" value="1"/>
</dbReference>
<evidence type="ECO:0000256" key="10">
    <source>
        <dbReference type="ARBA" id="ARBA00023136"/>
    </source>
</evidence>
<dbReference type="PROSITE" id="PS51103">
    <property type="entry name" value="PTS_EIIC_TYPE_1"/>
    <property type="match status" value="1"/>
</dbReference>
<feature type="transmembrane region" description="Helical" evidence="12">
    <location>
        <begin position="122"/>
        <end position="148"/>
    </location>
</feature>
<evidence type="ECO:0000256" key="8">
    <source>
        <dbReference type="ARBA" id="ARBA00022777"/>
    </source>
</evidence>
<dbReference type="Pfam" id="PF02378">
    <property type="entry name" value="PTS_EIIC"/>
    <property type="match status" value="1"/>
</dbReference>
<organism evidence="15 16">
    <name type="scientific">Breznakia pachnodae</name>
    <dbReference type="NCBI Taxonomy" id="265178"/>
    <lineage>
        <taxon>Bacteria</taxon>
        <taxon>Bacillati</taxon>
        <taxon>Bacillota</taxon>
        <taxon>Erysipelotrichia</taxon>
        <taxon>Erysipelotrichales</taxon>
        <taxon>Erysipelotrichaceae</taxon>
        <taxon>Breznakia</taxon>
    </lineage>
</organism>
<sequence length="513" mass="56307">MKAKFLELMNKFSRSMTVPVMYLAVMGTAIALATILQLEFMPEPVAFVGSLIKSMMDAMLNNLSLIFCVGLSVTLAKTKKVDAALISIIVYLMFLAVNNTWLSSQGLLAEAGEMGLFGTGQGVVLGFQVTDMGVFLGMILGCLTAYVFNRFGTKEFSDMFRIYGGSRFAFIVMIPVVLVLAIAVSYIWPYVNNGITATTQFMKDAGPLGVFAYAFGNRFLIPTGLHHMLWMPFSFTGFGGTAEIAGTIYQGAANIFYAEMANPSVITAIDESVRFATFGFAKAFGVIGIALAFIYTAKPENRKATISMLLPAVFVAAVAGITEPFDFMFIFISPFLWLIHGLLTGLFEMLLWILGSRTFMIYGLLDMFISNLPIDPSLTKIYIFLIMGVIGIVVWFLVFTFFIKRFDIKTPGRELIADNGMTFGEDAIEGSSWTDDIMVITEGVGGADNIKGIENCFTRLRLEVADLSLVNEEKIKEANCKGVVIKGNVVQVIIGMKVPDVCEEMKQILGRED</sequence>
<dbReference type="SUPFAM" id="SSF55604">
    <property type="entry name" value="Glucose permease domain IIB"/>
    <property type="match status" value="1"/>
</dbReference>
<keyword evidence="9 12" id="KW-1133">Transmembrane helix</keyword>
<evidence type="ECO:0000256" key="3">
    <source>
        <dbReference type="ARBA" id="ARBA00022475"/>
    </source>
</evidence>
<evidence type="ECO:0000259" key="13">
    <source>
        <dbReference type="PROSITE" id="PS51098"/>
    </source>
</evidence>
<evidence type="ECO:0000256" key="1">
    <source>
        <dbReference type="ARBA" id="ARBA00004651"/>
    </source>
</evidence>
<evidence type="ECO:0000256" key="12">
    <source>
        <dbReference type="SAM" id="Phobius"/>
    </source>
</evidence>
<keyword evidence="7 12" id="KW-0812">Transmembrane</keyword>
<comment type="caution">
    <text evidence="15">The sequence shown here is derived from an EMBL/GenBank/DDBJ whole genome shotgun (WGS) entry which is preliminary data.</text>
</comment>
<evidence type="ECO:0000256" key="9">
    <source>
        <dbReference type="ARBA" id="ARBA00022989"/>
    </source>
</evidence>
<feature type="transmembrane region" description="Helical" evidence="12">
    <location>
        <begin position="168"/>
        <end position="188"/>
    </location>
</feature>
<feature type="transmembrane region" description="Helical" evidence="12">
    <location>
        <begin position="20"/>
        <end position="38"/>
    </location>
</feature>
<comment type="subcellular location">
    <subcellularLocation>
        <location evidence="1">Cell membrane</location>
        <topology evidence="1">Multi-pass membrane protein</topology>
    </subcellularLocation>
</comment>
<feature type="domain" description="PTS EIIB type-1" evidence="13">
    <location>
        <begin position="434"/>
        <end position="513"/>
    </location>
</feature>
<dbReference type="InterPro" id="IPR050429">
    <property type="entry name" value="PTS_Glucose_EIICBA"/>
</dbReference>
<evidence type="ECO:0000256" key="2">
    <source>
        <dbReference type="ARBA" id="ARBA00022448"/>
    </source>
</evidence>
<dbReference type="NCBIfam" id="TIGR00826">
    <property type="entry name" value="EIIB_glc"/>
    <property type="match status" value="1"/>
</dbReference>
<dbReference type="Proteomes" id="UP001230220">
    <property type="component" value="Unassembled WGS sequence"/>
</dbReference>
<keyword evidence="2" id="KW-0813">Transport</keyword>
<dbReference type="RefSeq" id="WP_307406448.1">
    <property type="nucleotide sequence ID" value="NZ_JAUSUR010000002.1"/>
</dbReference>
<feature type="active site" description="Phosphocysteine intermediate; for EIIB activity" evidence="11">
    <location>
        <position position="456"/>
    </location>
</feature>
<dbReference type="InterPro" id="IPR036878">
    <property type="entry name" value="Glu_permease_IIB"/>
</dbReference>
<accession>A0ABU0E0T8</accession>
<evidence type="ECO:0000256" key="11">
    <source>
        <dbReference type="PROSITE-ProRule" id="PRU00421"/>
    </source>
</evidence>
<evidence type="ECO:0000313" key="15">
    <source>
        <dbReference type="EMBL" id="MDQ0360498.1"/>
    </source>
</evidence>
<evidence type="ECO:0000313" key="16">
    <source>
        <dbReference type="Proteomes" id="UP001230220"/>
    </source>
</evidence>
<evidence type="ECO:0000259" key="14">
    <source>
        <dbReference type="PROSITE" id="PS51103"/>
    </source>
</evidence>
<name>A0ABU0E0T8_9FIRM</name>
<feature type="transmembrane region" description="Helical" evidence="12">
    <location>
        <begin position="275"/>
        <end position="297"/>
    </location>
</feature>
<keyword evidence="10 12" id="KW-0472">Membrane</keyword>
<dbReference type="PROSITE" id="PS01035">
    <property type="entry name" value="PTS_EIIB_TYPE_1_CYS"/>
    <property type="match status" value="1"/>
</dbReference>
<keyword evidence="3" id="KW-1003">Cell membrane</keyword>
<dbReference type="InterPro" id="IPR001996">
    <property type="entry name" value="PTS_IIB_1"/>
</dbReference>
<feature type="transmembrane region" description="Helical" evidence="12">
    <location>
        <begin position="304"/>
        <end position="321"/>
    </location>
</feature>
<keyword evidence="6" id="KW-0598">Phosphotransferase system</keyword>
<evidence type="ECO:0000256" key="5">
    <source>
        <dbReference type="ARBA" id="ARBA00022679"/>
    </source>
</evidence>
<dbReference type="CDD" id="cd00212">
    <property type="entry name" value="PTS_IIB_glc"/>
    <property type="match status" value="1"/>
</dbReference>
<keyword evidence="5" id="KW-0808">Transferase</keyword>
<feature type="transmembrane region" description="Helical" evidence="12">
    <location>
        <begin position="83"/>
        <end position="102"/>
    </location>
</feature>
<feature type="transmembrane region" description="Helical" evidence="12">
    <location>
        <begin position="381"/>
        <end position="403"/>
    </location>
</feature>
<proteinExistence type="predicted"/>
<reference evidence="15 16" key="1">
    <citation type="submission" date="2023-07" db="EMBL/GenBank/DDBJ databases">
        <title>Genomic Encyclopedia of Type Strains, Phase IV (KMG-IV): sequencing the most valuable type-strain genomes for metagenomic binning, comparative biology and taxonomic classification.</title>
        <authorList>
            <person name="Goeker M."/>
        </authorList>
    </citation>
    <scope>NUCLEOTIDE SEQUENCE [LARGE SCALE GENOMIC DNA]</scope>
    <source>
        <strain evidence="15 16">DSM 16784</strain>
    </source>
</reference>
<evidence type="ECO:0000256" key="6">
    <source>
        <dbReference type="ARBA" id="ARBA00022683"/>
    </source>
</evidence>
<feature type="domain" description="PTS EIIC type-1" evidence="14">
    <location>
        <begin position="3"/>
        <end position="415"/>
    </location>
</feature>
<dbReference type="EMBL" id="JAUSUR010000002">
    <property type="protein sequence ID" value="MDQ0360498.1"/>
    <property type="molecule type" value="Genomic_DNA"/>
</dbReference>
<keyword evidence="16" id="KW-1185">Reference proteome</keyword>
<protein>
    <submittedName>
        <fullName evidence="15">PTS system arbutin-like IIC component</fullName>
    </submittedName>
</protein>
<dbReference type="InterPro" id="IPR013013">
    <property type="entry name" value="PTS_EIIC_1"/>
</dbReference>
<dbReference type="Pfam" id="PF00367">
    <property type="entry name" value="PTS_EIIB"/>
    <property type="match status" value="1"/>
</dbReference>
<dbReference type="PANTHER" id="PTHR30009">
    <property type="entry name" value="CYTOCHROME C-TYPE SYNTHESIS PROTEIN AND PTS TRANSMEMBRANE COMPONENT"/>
    <property type="match status" value="1"/>
</dbReference>
<dbReference type="InterPro" id="IPR018113">
    <property type="entry name" value="PTrfase_EIIB_Cys"/>
</dbReference>
<dbReference type="Gene3D" id="3.30.1360.60">
    <property type="entry name" value="Glucose permease domain IIB"/>
    <property type="match status" value="1"/>
</dbReference>